<gene>
    <name evidence="8" type="ORF">MTBBW1_2930003</name>
</gene>
<accession>A0A1W1HFR7</accession>
<evidence type="ECO:0000256" key="4">
    <source>
        <dbReference type="ARBA" id="ARBA00022759"/>
    </source>
</evidence>
<keyword evidence="6" id="KW-0694">RNA-binding</keyword>
<dbReference type="EMBL" id="FWEV01000216">
    <property type="protein sequence ID" value="SLM31263.1"/>
    <property type="molecule type" value="Genomic_DNA"/>
</dbReference>
<dbReference type="Gene3D" id="3.30.920.30">
    <property type="entry name" value="Hypothetical protein"/>
    <property type="match status" value="1"/>
</dbReference>
<dbReference type="STRING" id="1246637.MTBBW1_2930003"/>
<organism evidence="8 9">
    <name type="scientific">Desulfamplus magnetovallimortis</name>
    <dbReference type="NCBI Taxonomy" id="1246637"/>
    <lineage>
        <taxon>Bacteria</taxon>
        <taxon>Pseudomonadati</taxon>
        <taxon>Thermodesulfobacteriota</taxon>
        <taxon>Desulfobacteria</taxon>
        <taxon>Desulfobacterales</taxon>
        <taxon>Desulfobacteraceae</taxon>
        <taxon>Desulfamplus</taxon>
    </lineage>
</organism>
<proteinExistence type="inferred from homology"/>
<dbReference type="InterPro" id="IPR038570">
    <property type="entry name" value="HicA_sf"/>
</dbReference>
<dbReference type="Proteomes" id="UP000191931">
    <property type="component" value="Unassembled WGS sequence"/>
</dbReference>
<dbReference type="SUPFAM" id="SSF54786">
    <property type="entry name" value="YcfA/nrd intein domain"/>
    <property type="match status" value="1"/>
</dbReference>
<keyword evidence="4" id="KW-0255">Endonuclease</keyword>
<keyword evidence="7" id="KW-0346">Stress response</keyword>
<dbReference type="AlphaFoldDB" id="A0A1W1HFR7"/>
<dbReference type="GO" id="GO:0004519">
    <property type="term" value="F:endonuclease activity"/>
    <property type="evidence" value="ECO:0007669"/>
    <property type="project" value="UniProtKB-KW"/>
</dbReference>
<evidence type="ECO:0000256" key="6">
    <source>
        <dbReference type="ARBA" id="ARBA00022884"/>
    </source>
</evidence>
<dbReference type="GO" id="GO:0003729">
    <property type="term" value="F:mRNA binding"/>
    <property type="evidence" value="ECO:0007669"/>
    <property type="project" value="InterPro"/>
</dbReference>
<dbReference type="GO" id="GO:0016787">
    <property type="term" value="F:hydrolase activity"/>
    <property type="evidence" value="ECO:0007669"/>
    <property type="project" value="UniProtKB-KW"/>
</dbReference>
<evidence type="ECO:0000313" key="8">
    <source>
        <dbReference type="EMBL" id="SLM31263.1"/>
    </source>
</evidence>
<keyword evidence="2" id="KW-1277">Toxin-antitoxin system</keyword>
<evidence type="ECO:0000256" key="7">
    <source>
        <dbReference type="ARBA" id="ARBA00023016"/>
    </source>
</evidence>
<evidence type="ECO:0000256" key="3">
    <source>
        <dbReference type="ARBA" id="ARBA00022722"/>
    </source>
</evidence>
<name>A0A1W1HFR7_9BACT</name>
<evidence type="ECO:0008006" key="10">
    <source>
        <dbReference type="Google" id="ProtNLM"/>
    </source>
</evidence>
<keyword evidence="9" id="KW-1185">Reference proteome</keyword>
<evidence type="ECO:0000313" key="9">
    <source>
        <dbReference type="Proteomes" id="UP000191931"/>
    </source>
</evidence>
<protein>
    <recommendedName>
        <fullName evidence="10">YcfA family protein</fullName>
    </recommendedName>
</protein>
<keyword evidence="3" id="KW-0540">Nuclease</keyword>
<reference evidence="8 9" key="1">
    <citation type="submission" date="2017-03" db="EMBL/GenBank/DDBJ databases">
        <authorList>
            <person name="Afonso C.L."/>
            <person name="Miller P.J."/>
            <person name="Scott M.A."/>
            <person name="Spackman E."/>
            <person name="Goraichik I."/>
            <person name="Dimitrov K.M."/>
            <person name="Suarez D.L."/>
            <person name="Swayne D.E."/>
        </authorList>
    </citation>
    <scope>NUCLEOTIDE SEQUENCE [LARGE SCALE GENOMIC DNA]</scope>
    <source>
        <strain evidence="8">PRJEB14757</strain>
    </source>
</reference>
<dbReference type="InterPro" id="IPR012933">
    <property type="entry name" value="HicA_mRNA_interferase"/>
</dbReference>
<evidence type="ECO:0000256" key="2">
    <source>
        <dbReference type="ARBA" id="ARBA00022649"/>
    </source>
</evidence>
<dbReference type="Pfam" id="PF07927">
    <property type="entry name" value="HicA_toxin"/>
    <property type="match status" value="1"/>
</dbReference>
<evidence type="ECO:0000256" key="5">
    <source>
        <dbReference type="ARBA" id="ARBA00022801"/>
    </source>
</evidence>
<keyword evidence="5" id="KW-0378">Hydrolase</keyword>
<comment type="similarity">
    <text evidence="1">Belongs to the HicA mRNA interferase family.</text>
</comment>
<evidence type="ECO:0000256" key="1">
    <source>
        <dbReference type="ARBA" id="ARBA00006620"/>
    </source>
</evidence>
<sequence length="70" mass="7899">MILLMKIRQFLKLLKSHGAEIIKGRGKGGHVLVSMNGKQTTVPVHVTDYAPEFLDDICKQLDTRLKELQP</sequence>